<feature type="domain" description="Glycosyltransferase subfamily 4-like N-terminal" evidence="3">
    <location>
        <begin position="20"/>
        <end position="205"/>
    </location>
</feature>
<evidence type="ECO:0000256" key="2">
    <source>
        <dbReference type="ARBA" id="ARBA00022679"/>
    </source>
</evidence>
<dbReference type="AlphaFoldDB" id="A0A4Q7NY25"/>
<dbReference type="GO" id="GO:1901137">
    <property type="term" value="P:carbohydrate derivative biosynthetic process"/>
    <property type="evidence" value="ECO:0007669"/>
    <property type="project" value="UniProtKB-ARBA"/>
</dbReference>
<keyword evidence="5" id="KW-1185">Reference proteome</keyword>
<keyword evidence="1" id="KW-0328">Glycosyltransferase</keyword>
<sequence length="390" mass="41588">MTRRVLVLHNAYRSELPSGENAVVEQEVAGLRAAGAEVTLVLRRSDDIAAMGVQDKLRTAVAPVAAPGTVREVVALARERGCEVAHLHNPYPMLSLGVVRGLHEAGIPVVHTVHNHRHTCMKGTYRRDGHDCRDCAAARLPWPGVAHRCYRGSAAQSLVMATALTRYPYARQPIARHLALTPEIRESLLGAGVPEERIVLKPNGVPDPGPATPPGRGFLFVGRVSEEKGVLLLADAWLRHPDGALGTLTVVGDGPELPVLRQRVAQRRDVELTGQLDRPAVAERMRAAAYVVVPSVWPEAQPLVVLETLAHGRPLLVSAVGGLPALVPPGGGTVVAPDAGAWAAALAEASVADLAQQGAAARAAYERQHSSEVSVRRLLAVYEEVLAGRW</sequence>
<dbReference type="PANTHER" id="PTHR45947">
    <property type="entry name" value="SULFOQUINOVOSYL TRANSFERASE SQD2"/>
    <property type="match status" value="1"/>
</dbReference>
<dbReference type="Pfam" id="PF13692">
    <property type="entry name" value="Glyco_trans_1_4"/>
    <property type="match status" value="1"/>
</dbReference>
<evidence type="ECO:0000313" key="5">
    <source>
        <dbReference type="Proteomes" id="UP000293638"/>
    </source>
</evidence>
<accession>A0A4Q7NY25</accession>
<dbReference type="CDD" id="cd03801">
    <property type="entry name" value="GT4_PimA-like"/>
    <property type="match status" value="1"/>
</dbReference>
<dbReference type="InterPro" id="IPR050194">
    <property type="entry name" value="Glycosyltransferase_grp1"/>
</dbReference>
<dbReference type="RefSeq" id="WP_130491377.1">
    <property type="nucleotide sequence ID" value="NZ_SGXD01000001.1"/>
</dbReference>
<name>A0A4Q7NY25_9ACTN</name>
<evidence type="ECO:0000313" key="4">
    <source>
        <dbReference type="EMBL" id="RZS91292.1"/>
    </source>
</evidence>
<keyword evidence="2 4" id="KW-0808">Transferase</keyword>
<proteinExistence type="predicted"/>
<dbReference type="Proteomes" id="UP000293638">
    <property type="component" value="Unassembled WGS sequence"/>
</dbReference>
<dbReference type="Gene3D" id="3.40.50.2000">
    <property type="entry name" value="Glycogen Phosphorylase B"/>
    <property type="match status" value="2"/>
</dbReference>
<protein>
    <submittedName>
        <fullName evidence="4">Glycosyltransferase involved in cell wall biosynthesis</fullName>
    </submittedName>
</protein>
<comment type="caution">
    <text evidence="4">The sequence shown here is derived from an EMBL/GenBank/DDBJ whole genome shotgun (WGS) entry which is preliminary data.</text>
</comment>
<evidence type="ECO:0000259" key="3">
    <source>
        <dbReference type="Pfam" id="PF13439"/>
    </source>
</evidence>
<dbReference type="SUPFAM" id="SSF53756">
    <property type="entry name" value="UDP-Glycosyltransferase/glycogen phosphorylase"/>
    <property type="match status" value="1"/>
</dbReference>
<dbReference type="InterPro" id="IPR028098">
    <property type="entry name" value="Glyco_trans_4-like_N"/>
</dbReference>
<reference evidence="4 5" key="1">
    <citation type="submission" date="2019-02" db="EMBL/GenBank/DDBJ databases">
        <title>Genomic Encyclopedia of Type Strains, Phase IV (KMG-IV): sequencing the most valuable type-strain genomes for metagenomic binning, comparative biology and taxonomic classification.</title>
        <authorList>
            <person name="Goeker M."/>
        </authorList>
    </citation>
    <scope>NUCLEOTIDE SEQUENCE [LARGE SCALE GENOMIC DNA]</scope>
    <source>
        <strain evidence="4 5">DSM 45622</strain>
    </source>
</reference>
<dbReference type="PANTHER" id="PTHR45947:SF13">
    <property type="entry name" value="TRANSFERASE"/>
    <property type="match status" value="1"/>
</dbReference>
<evidence type="ECO:0000256" key="1">
    <source>
        <dbReference type="ARBA" id="ARBA00022676"/>
    </source>
</evidence>
<organism evidence="4 5">
    <name type="scientific">Motilibacter rhizosphaerae</name>
    <dbReference type="NCBI Taxonomy" id="598652"/>
    <lineage>
        <taxon>Bacteria</taxon>
        <taxon>Bacillati</taxon>
        <taxon>Actinomycetota</taxon>
        <taxon>Actinomycetes</taxon>
        <taxon>Motilibacterales</taxon>
        <taxon>Motilibacteraceae</taxon>
        <taxon>Motilibacter</taxon>
    </lineage>
</organism>
<gene>
    <name evidence="4" type="ORF">EV189_0529</name>
</gene>
<dbReference type="OrthoDB" id="3268555at2"/>
<dbReference type="Pfam" id="PF13439">
    <property type="entry name" value="Glyco_transf_4"/>
    <property type="match status" value="1"/>
</dbReference>
<dbReference type="EMBL" id="SGXD01000001">
    <property type="protein sequence ID" value="RZS91292.1"/>
    <property type="molecule type" value="Genomic_DNA"/>
</dbReference>
<dbReference type="GO" id="GO:0016757">
    <property type="term" value="F:glycosyltransferase activity"/>
    <property type="evidence" value="ECO:0007669"/>
    <property type="project" value="UniProtKB-KW"/>
</dbReference>